<accession>A0A517U245</accession>
<dbReference type="KEGG" id="llh:I41_38930"/>
<evidence type="ECO:0000313" key="2">
    <source>
        <dbReference type="EMBL" id="QDT74694.1"/>
    </source>
</evidence>
<sequence length="52" mass="5580">MNRYGHMLPGAEAEAADRLGAMVSLRSADDDDQEISLKMTGTDSQGAQRLAQ</sequence>
<feature type="compositionally biased region" description="Polar residues" evidence="1">
    <location>
        <begin position="39"/>
        <end position="52"/>
    </location>
</feature>
<feature type="region of interest" description="Disordered" evidence="1">
    <location>
        <begin position="32"/>
        <end position="52"/>
    </location>
</feature>
<dbReference type="EMBL" id="CP036339">
    <property type="protein sequence ID" value="QDT74694.1"/>
    <property type="molecule type" value="Genomic_DNA"/>
</dbReference>
<dbReference type="RefSeq" id="WP_168207002.1">
    <property type="nucleotide sequence ID" value="NZ_CP036339.1"/>
</dbReference>
<name>A0A517U245_9BACT</name>
<evidence type="ECO:0000313" key="3">
    <source>
        <dbReference type="Proteomes" id="UP000317909"/>
    </source>
</evidence>
<evidence type="ECO:0000256" key="1">
    <source>
        <dbReference type="SAM" id="MobiDB-lite"/>
    </source>
</evidence>
<dbReference type="Proteomes" id="UP000317909">
    <property type="component" value="Chromosome"/>
</dbReference>
<proteinExistence type="predicted"/>
<organism evidence="2 3">
    <name type="scientific">Lacipirellula limnantheis</name>
    <dbReference type="NCBI Taxonomy" id="2528024"/>
    <lineage>
        <taxon>Bacteria</taxon>
        <taxon>Pseudomonadati</taxon>
        <taxon>Planctomycetota</taxon>
        <taxon>Planctomycetia</taxon>
        <taxon>Pirellulales</taxon>
        <taxon>Lacipirellulaceae</taxon>
        <taxon>Lacipirellula</taxon>
    </lineage>
</organism>
<protein>
    <submittedName>
        <fullName evidence="2">Uncharacterized protein</fullName>
    </submittedName>
</protein>
<keyword evidence="3" id="KW-1185">Reference proteome</keyword>
<reference evidence="2 3" key="1">
    <citation type="submission" date="2019-02" db="EMBL/GenBank/DDBJ databases">
        <title>Deep-cultivation of Planctomycetes and their phenomic and genomic characterization uncovers novel biology.</title>
        <authorList>
            <person name="Wiegand S."/>
            <person name="Jogler M."/>
            <person name="Boedeker C."/>
            <person name="Pinto D."/>
            <person name="Vollmers J."/>
            <person name="Rivas-Marin E."/>
            <person name="Kohn T."/>
            <person name="Peeters S.H."/>
            <person name="Heuer A."/>
            <person name="Rast P."/>
            <person name="Oberbeckmann S."/>
            <person name="Bunk B."/>
            <person name="Jeske O."/>
            <person name="Meyerdierks A."/>
            <person name="Storesund J.E."/>
            <person name="Kallscheuer N."/>
            <person name="Luecker S."/>
            <person name="Lage O.M."/>
            <person name="Pohl T."/>
            <person name="Merkel B.J."/>
            <person name="Hornburger P."/>
            <person name="Mueller R.-W."/>
            <person name="Bruemmer F."/>
            <person name="Labrenz M."/>
            <person name="Spormann A.M."/>
            <person name="Op den Camp H."/>
            <person name="Overmann J."/>
            <person name="Amann R."/>
            <person name="Jetten M.S.M."/>
            <person name="Mascher T."/>
            <person name="Medema M.H."/>
            <person name="Devos D.P."/>
            <person name="Kaster A.-K."/>
            <person name="Ovreas L."/>
            <person name="Rohde M."/>
            <person name="Galperin M.Y."/>
            <person name="Jogler C."/>
        </authorList>
    </citation>
    <scope>NUCLEOTIDE SEQUENCE [LARGE SCALE GENOMIC DNA]</scope>
    <source>
        <strain evidence="2 3">I41</strain>
    </source>
</reference>
<dbReference type="AlphaFoldDB" id="A0A517U245"/>
<gene>
    <name evidence="2" type="ORF">I41_38930</name>
</gene>